<dbReference type="InterPro" id="IPR002491">
    <property type="entry name" value="ABC_transptr_periplasmic_BD"/>
</dbReference>
<organism evidence="8 9">
    <name type="scientific">Tenggerimyces flavus</name>
    <dbReference type="NCBI Taxonomy" id="1708749"/>
    <lineage>
        <taxon>Bacteria</taxon>
        <taxon>Bacillati</taxon>
        <taxon>Actinomycetota</taxon>
        <taxon>Actinomycetes</taxon>
        <taxon>Propionibacteriales</taxon>
        <taxon>Nocardioidaceae</taxon>
        <taxon>Tenggerimyces</taxon>
    </lineage>
</organism>
<dbReference type="InterPro" id="IPR051313">
    <property type="entry name" value="Bact_iron-sidero_bind"/>
</dbReference>
<dbReference type="Gene3D" id="3.40.50.1980">
    <property type="entry name" value="Nitrogenase molybdenum iron protein domain"/>
    <property type="match status" value="2"/>
</dbReference>
<dbReference type="EMBL" id="JBHRZH010000016">
    <property type="protein sequence ID" value="MFC3762848.1"/>
    <property type="molecule type" value="Genomic_DNA"/>
</dbReference>
<dbReference type="PANTHER" id="PTHR30532">
    <property type="entry name" value="IRON III DICITRATE-BINDING PERIPLASMIC PROTEIN"/>
    <property type="match status" value="1"/>
</dbReference>
<name>A0ABV7YFH2_9ACTN</name>
<evidence type="ECO:0000256" key="5">
    <source>
        <dbReference type="SAM" id="MobiDB-lite"/>
    </source>
</evidence>
<dbReference type="PROSITE" id="PS50983">
    <property type="entry name" value="FE_B12_PBP"/>
    <property type="match status" value="1"/>
</dbReference>
<reference evidence="9" key="1">
    <citation type="journal article" date="2019" name="Int. J. Syst. Evol. Microbiol.">
        <title>The Global Catalogue of Microorganisms (GCM) 10K type strain sequencing project: providing services to taxonomists for standard genome sequencing and annotation.</title>
        <authorList>
            <consortium name="The Broad Institute Genomics Platform"/>
            <consortium name="The Broad Institute Genome Sequencing Center for Infectious Disease"/>
            <person name="Wu L."/>
            <person name="Ma J."/>
        </authorList>
    </citation>
    <scope>NUCLEOTIDE SEQUENCE [LARGE SCALE GENOMIC DNA]</scope>
    <source>
        <strain evidence="9">CGMCC 4.7241</strain>
    </source>
</reference>
<dbReference type="Pfam" id="PF01497">
    <property type="entry name" value="Peripla_BP_2"/>
    <property type="match status" value="1"/>
</dbReference>
<dbReference type="PROSITE" id="PS51257">
    <property type="entry name" value="PROKAR_LIPOPROTEIN"/>
    <property type="match status" value="1"/>
</dbReference>
<evidence type="ECO:0000256" key="3">
    <source>
        <dbReference type="ARBA" id="ARBA00022448"/>
    </source>
</evidence>
<feature type="signal peptide" evidence="6">
    <location>
        <begin position="1"/>
        <end position="19"/>
    </location>
</feature>
<evidence type="ECO:0000256" key="2">
    <source>
        <dbReference type="ARBA" id="ARBA00008814"/>
    </source>
</evidence>
<keyword evidence="9" id="KW-1185">Reference proteome</keyword>
<comment type="similarity">
    <text evidence="2">Belongs to the bacterial solute-binding protein 8 family.</text>
</comment>
<evidence type="ECO:0000313" key="9">
    <source>
        <dbReference type="Proteomes" id="UP001595699"/>
    </source>
</evidence>
<proteinExistence type="inferred from homology"/>
<evidence type="ECO:0000259" key="7">
    <source>
        <dbReference type="PROSITE" id="PS50983"/>
    </source>
</evidence>
<dbReference type="RefSeq" id="WP_205113694.1">
    <property type="nucleotide sequence ID" value="NZ_JAFBCM010000001.1"/>
</dbReference>
<feature type="chain" id="PRO_5046202096" evidence="6">
    <location>
        <begin position="20"/>
        <end position="345"/>
    </location>
</feature>
<gene>
    <name evidence="8" type="ORF">ACFOUW_18550</name>
</gene>
<comment type="caution">
    <text evidence="8">The sequence shown here is derived from an EMBL/GenBank/DDBJ whole genome shotgun (WGS) entry which is preliminary data.</text>
</comment>
<dbReference type="SUPFAM" id="SSF53807">
    <property type="entry name" value="Helical backbone' metal receptor"/>
    <property type="match status" value="1"/>
</dbReference>
<sequence>MRRRTVVAGIAALTLAAAGCGSGGGGQASIDDKPTATTDSAGGGGGFPVTIEHAKGKTTIEAKPERVVTVGYTDQEPLLALGIKPVGVMDWFGERPYGDWPWEKPLWGGTQPDIIGGGGEKPSLEKIAALDPDLIIGLYSGGDDVDKTFYDKLTAIAPTVLNDAKYADYTTPWQEMTLVAGKATGQEDKAKQLIKDIEDRFAKVRQEHPEFAEQTAAVVDAGNSPKSYYPFASTDPRGQFMTNLGFKPSTELDAKIGKQFGIELSPEQLQLLEVDRLVLLINPKQAEALKKNQLFQQLKVAKEGRVIYLPYDEQDKVGASLAFNSVLSIPYGIDKLVPLLTAKTG</sequence>
<dbReference type="CDD" id="cd01146">
    <property type="entry name" value="FhuD"/>
    <property type="match status" value="1"/>
</dbReference>
<comment type="subcellular location">
    <subcellularLocation>
        <location evidence="1">Cell envelope</location>
    </subcellularLocation>
</comment>
<keyword evidence="4 6" id="KW-0732">Signal</keyword>
<evidence type="ECO:0000256" key="6">
    <source>
        <dbReference type="SAM" id="SignalP"/>
    </source>
</evidence>
<dbReference type="Proteomes" id="UP001595699">
    <property type="component" value="Unassembled WGS sequence"/>
</dbReference>
<evidence type="ECO:0000256" key="1">
    <source>
        <dbReference type="ARBA" id="ARBA00004196"/>
    </source>
</evidence>
<keyword evidence="3" id="KW-0813">Transport</keyword>
<dbReference type="PANTHER" id="PTHR30532:SF24">
    <property type="entry name" value="FERRIC ENTEROBACTIN-BINDING PERIPLASMIC PROTEIN FEPB"/>
    <property type="match status" value="1"/>
</dbReference>
<feature type="region of interest" description="Disordered" evidence="5">
    <location>
        <begin position="20"/>
        <end position="46"/>
    </location>
</feature>
<protein>
    <submittedName>
        <fullName evidence="8">Iron-siderophore ABC transporter substrate-binding protein</fullName>
    </submittedName>
</protein>
<feature type="domain" description="Fe/B12 periplasmic-binding" evidence="7">
    <location>
        <begin position="66"/>
        <end position="344"/>
    </location>
</feature>
<evidence type="ECO:0000313" key="8">
    <source>
        <dbReference type="EMBL" id="MFC3762848.1"/>
    </source>
</evidence>
<accession>A0ABV7YFH2</accession>
<evidence type="ECO:0000256" key="4">
    <source>
        <dbReference type="ARBA" id="ARBA00022729"/>
    </source>
</evidence>